<organism evidence="10 11">
    <name type="scientific">Vibrio metoecus</name>
    <dbReference type="NCBI Taxonomy" id="1481663"/>
    <lineage>
        <taxon>Bacteria</taxon>
        <taxon>Pseudomonadati</taxon>
        <taxon>Pseudomonadota</taxon>
        <taxon>Gammaproteobacteria</taxon>
        <taxon>Vibrionales</taxon>
        <taxon>Vibrionaceae</taxon>
        <taxon>Vibrio</taxon>
    </lineage>
</organism>
<evidence type="ECO:0000313" key="10">
    <source>
        <dbReference type="EMBL" id="KQA98196.1"/>
    </source>
</evidence>
<dbReference type="InterPro" id="IPR002528">
    <property type="entry name" value="MATE_fam"/>
</dbReference>
<feature type="transmembrane region" description="Helical" evidence="9">
    <location>
        <begin position="21"/>
        <end position="39"/>
    </location>
</feature>
<dbReference type="GO" id="GO:0042910">
    <property type="term" value="F:xenobiotic transmembrane transporter activity"/>
    <property type="evidence" value="ECO:0007669"/>
    <property type="project" value="InterPro"/>
</dbReference>
<dbReference type="EMBL" id="LBGP01000023">
    <property type="protein sequence ID" value="KQA98196.1"/>
    <property type="molecule type" value="Genomic_DNA"/>
</dbReference>
<dbReference type="Proteomes" id="UP000050491">
    <property type="component" value="Unassembled WGS sequence"/>
</dbReference>
<accession>A0A0Q0PRE0</accession>
<evidence type="ECO:0000256" key="3">
    <source>
        <dbReference type="ARBA" id="ARBA00022448"/>
    </source>
</evidence>
<dbReference type="AlphaFoldDB" id="A0A0Q0PRE0"/>
<keyword evidence="7 9" id="KW-0472">Membrane</keyword>
<feature type="transmembrane region" description="Helical" evidence="9">
    <location>
        <begin position="134"/>
        <end position="156"/>
    </location>
</feature>
<feature type="transmembrane region" description="Helical" evidence="9">
    <location>
        <begin position="196"/>
        <end position="217"/>
    </location>
</feature>
<dbReference type="PROSITE" id="PS00308">
    <property type="entry name" value="LECTIN_LEGUME_ALPHA"/>
    <property type="match status" value="1"/>
</dbReference>
<feature type="transmembrane region" description="Helical" evidence="9">
    <location>
        <begin position="59"/>
        <end position="81"/>
    </location>
</feature>
<evidence type="ECO:0000256" key="9">
    <source>
        <dbReference type="SAM" id="Phobius"/>
    </source>
</evidence>
<feature type="transmembrane region" description="Helical" evidence="9">
    <location>
        <begin position="359"/>
        <end position="379"/>
    </location>
</feature>
<evidence type="ECO:0000256" key="1">
    <source>
        <dbReference type="ARBA" id="ARBA00004429"/>
    </source>
</evidence>
<proteinExistence type="predicted"/>
<feature type="transmembrane region" description="Helical" evidence="9">
    <location>
        <begin position="93"/>
        <end position="114"/>
    </location>
</feature>
<dbReference type="InterPro" id="IPR000985">
    <property type="entry name" value="Lectin_LegA_CS"/>
</dbReference>
<dbReference type="PANTHER" id="PTHR42925:SF2">
    <property type="entry name" value="NA+ DRIVEN MULTIDRUG EFFLUX PUMP"/>
    <property type="match status" value="1"/>
</dbReference>
<feature type="transmembrane region" description="Helical" evidence="9">
    <location>
        <begin position="246"/>
        <end position="267"/>
    </location>
</feature>
<dbReference type="RefSeq" id="WP_055065291.1">
    <property type="nucleotide sequence ID" value="NZ_LBGP01000023.1"/>
</dbReference>
<dbReference type="Pfam" id="PF01554">
    <property type="entry name" value="MatE"/>
    <property type="match status" value="2"/>
</dbReference>
<evidence type="ECO:0000256" key="7">
    <source>
        <dbReference type="ARBA" id="ARBA00023136"/>
    </source>
</evidence>
<name>A0A0Q0PRE0_VIBMT</name>
<evidence type="ECO:0000256" key="6">
    <source>
        <dbReference type="ARBA" id="ARBA00022989"/>
    </source>
</evidence>
<dbReference type="InterPro" id="IPR047135">
    <property type="entry name" value="YsiQ"/>
</dbReference>
<dbReference type="CDD" id="cd13134">
    <property type="entry name" value="MATE_like_8"/>
    <property type="match status" value="1"/>
</dbReference>
<evidence type="ECO:0000256" key="5">
    <source>
        <dbReference type="ARBA" id="ARBA00022692"/>
    </source>
</evidence>
<keyword evidence="4" id="KW-1003">Cell membrane</keyword>
<evidence type="ECO:0000256" key="2">
    <source>
        <dbReference type="ARBA" id="ARBA00013489"/>
    </source>
</evidence>
<sequence length="466" mass="51310">MIAHFRQLDRPFWQKLLQIGLPVSMQSMLFSLLGVVDIFMVSQLGESATAAVGVGNRIFFFNLIVIVGASGAVSVLASQYFGAGNLDGVRRTLAQSWIMAVVLTLPFALIYSLMPESIVTLVADDPHYVVQATDYLWVTGISLFCTALVVPLEGALRSIGEAKLPTRVSIFAIIVNAILNAILIFGLFGFPELGVLGAGLGTTLSRLFQTTLLFLLVKRRYAHLLPNQNHWRESLQRHHRQRYFKIAWPMLIHDSAWAAGLLVYNVIVGQLGVSELAIISLLAPVESVLISAFLGFAVAASIILGNEIGAQNYQRVESTAWWYVITSCSLALVLALLCMTAKPLLAWVISHSPLENHQLALNVCLVMAFGMVFKVFNMVGIGGVLKSGGDIRYSIFIDLFGQWAVGIPLAYLTGIVWGWPLHWVLMVIWLEEWVKIGLTTQRISSKRWINNLVSEPSMEVATTLGK</sequence>
<reference evidence="10 11" key="1">
    <citation type="journal article" date="2015" name="Genome Biol. Evol.">
        <title>The Dynamics of Genetic Interactions between Vibrio metoecus and Vibrio cholerae, Two Close Relatives Co-Occurring in the Environment.</title>
        <authorList>
            <person name="Orata F.D."/>
            <person name="Kirchberger P.C."/>
            <person name="Meheust R."/>
            <person name="Barlow E.J."/>
            <person name="Tarr C.L."/>
            <person name="Boucher Y."/>
        </authorList>
    </citation>
    <scope>NUCLEOTIDE SEQUENCE [LARGE SCALE GENOMIC DNA]</scope>
    <source>
        <strain evidence="10 11">YB5B04</strain>
    </source>
</reference>
<feature type="transmembrane region" description="Helical" evidence="9">
    <location>
        <begin position="168"/>
        <end position="190"/>
    </location>
</feature>
<keyword evidence="5 9" id="KW-0812">Transmembrane</keyword>
<protein>
    <recommendedName>
        <fullName evidence="2">Multidrug resistance protein NorM</fullName>
    </recommendedName>
    <alternativeName>
        <fullName evidence="8">Na(+)/drug antiporter</fullName>
    </alternativeName>
</protein>
<evidence type="ECO:0000256" key="4">
    <source>
        <dbReference type="ARBA" id="ARBA00022475"/>
    </source>
</evidence>
<evidence type="ECO:0000313" key="11">
    <source>
        <dbReference type="Proteomes" id="UP000050491"/>
    </source>
</evidence>
<feature type="transmembrane region" description="Helical" evidence="9">
    <location>
        <begin position="391"/>
        <end position="411"/>
    </location>
</feature>
<feature type="transmembrane region" description="Helical" evidence="9">
    <location>
        <begin position="287"/>
        <end position="308"/>
    </location>
</feature>
<feature type="transmembrane region" description="Helical" evidence="9">
    <location>
        <begin position="320"/>
        <end position="347"/>
    </location>
</feature>
<comment type="caution">
    <text evidence="10">The sequence shown here is derived from an EMBL/GenBank/DDBJ whole genome shotgun (WGS) entry which is preliminary data.</text>
</comment>
<dbReference type="InterPro" id="IPR048279">
    <property type="entry name" value="MdtK-like"/>
</dbReference>
<dbReference type="GO" id="GO:0005886">
    <property type="term" value="C:plasma membrane"/>
    <property type="evidence" value="ECO:0007669"/>
    <property type="project" value="UniProtKB-SubCell"/>
</dbReference>
<gene>
    <name evidence="10" type="ORF">XV92_17230</name>
</gene>
<dbReference type="GO" id="GO:0015297">
    <property type="term" value="F:antiporter activity"/>
    <property type="evidence" value="ECO:0007669"/>
    <property type="project" value="InterPro"/>
</dbReference>
<dbReference type="PIRSF" id="PIRSF006603">
    <property type="entry name" value="DinF"/>
    <property type="match status" value="1"/>
</dbReference>
<dbReference type="OrthoDB" id="9780160at2"/>
<dbReference type="PANTHER" id="PTHR42925">
    <property type="entry name" value="MULTIDRUG AND TOXIN EFFLUX PROTEIN MATE FAMILY"/>
    <property type="match status" value="1"/>
</dbReference>
<dbReference type="NCBIfam" id="TIGR00797">
    <property type="entry name" value="matE"/>
    <property type="match status" value="1"/>
</dbReference>
<dbReference type="PATRIC" id="fig|1481663.12.peg.2361"/>
<comment type="subcellular location">
    <subcellularLocation>
        <location evidence="1">Cell inner membrane</location>
        <topology evidence="1">Multi-pass membrane protein</topology>
    </subcellularLocation>
</comment>
<keyword evidence="6 9" id="KW-1133">Transmembrane helix</keyword>
<evidence type="ECO:0000256" key="8">
    <source>
        <dbReference type="ARBA" id="ARBA00030855"/>
    </source>
</evidence>
<keyword evidence="3" id="KW-0813">Transport</keyword>